<evidence type="ECO:0000313" key="1">
    <source>
        <dbReference type="EMBL" id="KAJ8339759.1"/>
    </source>
</evidence>
<dbReference type="AlphaFoldDB" id="A0A9Q1EJ78"/>
<evidence type="ECO:0000313" key="2">
    <source>
        <dbReference type="Proteomes" id="UP001152622"/>
    </source>
</evidence>
<dbReference type="Proteomes" id="UP001152622">
    <property type="component" value="Chromosome 16"/>
</dbReference>
<keyword evidence="2" id="KW-1185">Reference proteome</keyword>
<accession>A0A9Q1EJ78</accession>
<dbReference type="EMBL" id="JAINUF010000016">
    <property type="protein sequence ID" value="KAJ8339759.1"/>
    <property type="molecule type" value="Genomic_DNA"/>
</dbReference>
<reference evidence="1" key="1">
    <citation type="journal article" date="2023" name="Science">
        <title>Genome structures resolve the early diversification of teleost fishes.</title>
        <authorList>
            <person name="Parey E."/>
            <person name="Louis A."/>
            <person name="Montfort J."/>
            <person name="Bouchez O."/>
            <person name="Roques C."/>
            <person name="Iampietro C."/>
            <person name="Lluch J."/>
            <person name="Castinel A."/>
            <person name="Donnadieu C."/>
            <person name="Desvignes T."/>
            <person name="Floi Bucao C."/>
            <person name="Jouanno E."/>
            <person name="Wen M."/>
            <person name="Mejri S."/>
            <person name="Dirks R."/>
            <person name="Jansen H."/>
            <person name="Henkel C."/>
            <person name="Chen W.J."/>
            <person name="Zahm M."/>
            <person name="Cabau C."/>
            <person name="Klopp C."/>
            <person name="Thompson A.W."/>
            <person name="Robinson-Rechavi M."/>
            <person name="Braasch I."/>
            <person name="Lecointre G."/>
            <person name="Bobe J."/>
            <person name="Postlethwait J.H."/>
            <person name="Berthelot C."/>
            <person name="Roest Crollius H."/>
            <person name="Guiguen Y."/>
        </authorList>
    </citation>
    <scope>NUCLEOTIDE SEQUENCE</scope>
    <source>
        <strain evidence="1">WJC10195</strain>
    </source>
</reference>
<sequence>MEIGAYANAAEPQPRRVGRRLDCLPLSPVLPVAVKYARRRLVLSEHRHRAVSVAAYRPWRLGLAAAPADRCPFFSATQFVTRPAVRDFAHTDSALR</sequence>
<dbReference type="OrthoDB" id="10554076at2759"/>
<protein>
    <submittedName>
        <fullName evidence="1">Uncharacterized protein</fullName>
    </submittedName>
</protein>
<proteinExistence type="predicted"/>
<name>A0A9Q1EJ78_SYNKA</name>
<organism evidence="1 2">
    <name type="scientific">Synaphobranchus kaupii</name>
    <name type="common">Kaup's arrowtooth eel</name>
    <dbReference type="NCBI Taxonomy" id="118154"/>
    <lineage>
        <taxon>Eukaryota</taxon>
        <taxon>Metazoa</taxon>
        <taxon>Chordata</taxon>
        <taxon>Craniata</taxon>
        <taxon>Vertebrata</taxon>
        <taxon>Euteleostomi</taxon>
        <taxon>Actinopterygii</taxon>
        <taxon>Neopterygii</taxon>
        <taxon>Teleostei</taxon>
        <taxon>Anguilliformes</taxon>
        <taxon>Synaphobranchidae</taxon>
        <taxon>Synaphobranchus</taxon>
    </lineage>
</organism>
<gene>
    <name evidence="1" type="ORF">SKAU_G00343920</name>
</gene>
<comment type="caution">
    <text evidence="1">The sequence shown here is derived from an EMBL/GenBank/DDBJ whole genome shotgun (WGS) entry which is preliminary data.</text>
</comment>